<comment type="caution">
    <text evidence="4">The sequence shown here is derived from an EMBL/GenBank/DDBJ whole genome shotgun (WGS) entry which is preliminary data.</text>
</comment>
<dbReference type="Pfam" id="PF14392">
    <property type="entry name" value="zf-CCHC_4"/>
    <property type="match status" value="1"/>
</dbReference>
<dbReference type="PANTHER" id="PTHR31286:SF153">
    <property type="entry name" value="DUF4283 DOMAIN PROTEIN"/>
    <property type="match status" value="1"/>
</dbReference>
<evidence type="ECO:0000313" key="4">
    <source>
        <dbReference type="EMBL" id="KAJ8758686.1"/>
    </source>
</evidence>
<dbReference type="InterPro" id="IPR040256">
    <property type="entry name" value="At4g02000-like"/>
</dbReference>
<evidence type="ECO:0000259" key="2">
    <source>
        <dbReference type="Pfam" id="PF14111"/>
    </source>
</evidence>
<evidence type="ECO:0008006" key="6">
    <source>
        <dbReference type="Google" id="ProtNLM"/>
    </source>
</evidence>
<gene>
    <name evidence="4" type="ORF">K2173_000407</name>
</gene>
<feature type="domain" description="Zinc knuckle CX2CX4HX4C" evidence="3">
    <location>
        <begin position="171"/>
        <end position="218"/>
    </location>
</feature>
<organism evidence="4 5">
    <name type="scientific">Erythroxylum novogranatense</name>
    <dbReference type="NCBI Taxonomy" id="1862640"/>
    <lineage>
        <taxon>Eukaryota</taxon>
        <taxon>Viridiplantae</taxon>
        <taxon>Streptophyta</taxon>
        <taxon>Embryophyta</taxon>
        <taxon>Tracheophyta</taxon>
        <taxon>Spermatophyta</taxon>
        <taxon>Magnoliopsida</taxon>
        <taxon>eudicotyledons</taxon>
        <taxon>Gunneridae</taxon>
        <taxon>Pentapetalae</taxon>
        <taxon>rosids</taxon>
        <taxon>fabids</taxon>
        <taxon>Malpighiales</taxon>
        <taxon>Erythroxylaceae</taxon>
        <taxon>Erythroxylum</taxon>
    </lineage>
</organism>
<evidence type="ECO:0000313" key="5">
    <source>
        <dbReference type="Proteomes" id="UP001159364"/>
    </source>
</evidence>
<dbReference type="AlphaFoldDB" id="A0AAV8SX24"/>
<dbReference type="InterPro" id="IPR025836">
    <property type="entry name" value="Zn_knuckle_CX2CX4HX4C"/>
</dbReference>
<evidence type="ECO:0000259" key="3">
    <source>
        <dbReference type="Pfam" id="PF14392"/>
    </source>
</evidence>
<dbReference type="Pfam" id="PF14111">
    <property type="entry name" value="DUF4283"/>
    <property type="match status" value="1"/>
</dbReference>
<reference evidence="4 5" key="1">
    <citation type="submission" date="2021-09" db="EMBL/GenBank/DDBJ databases">
        <title>Genomic insights and catalytic innovation underlie evolution of tropane alkaloids biosynthesis.</title>
        <authorList>
            <person name="Wang Y.-J."/>
            <person name="Tian T."/>
            <person name="Huang J.-P."/>
            <person name="Huang S.-X."/>
        </authorList>
    </citation>
    <scope>NUCLEOTIDE SEQUENCE [LARGE SCALE GENOMIC DNA]</scope>
    <source>
        <strain evidence="4">KIB-2018</strain>
        <tissue evidence="4">Leaf</tissue>
    </source>
</reference>
<feature type="region of interest" description="Disordered" evidence="1">
    <location>
        <begin position="315"/>
        <end position="341"/>
    </location>
</feature>
<dbReference type="EMBL" id="JAIWQS010000007">
    <property type="protein sequence ID" value="KAJ8758686.1"/>
    <property type="molecule type" value="Genomic_DNA"/>
</dbReference>
<sequence>MDTALHLLTLSDEEEDSLAIPPSSAPCQSTFDLCLVGMFLTYTRINFVSMKETLADLWHPLAGISISDLGAKRILFRFYAAVDLDRVLDGTPWLFNRHLLLLHRIQPGEDPMHVPLIFTDVWVVVRKLRSGYMTELAAKGLGNFIGSFIAYDPIIRKDTTDEYVMRIRVRLDTTKPLRRKKKIVDPDGSAFYALFSYEQIFVFCFLCGKLGHTDAFCDLLLHHKREELTPMWDDILRAAGRRTQRPTSSWLRSDAMSLTVLGAPDSEGLVGGNCAVLPSQNFQNSFLCGNLNFAPHFATTSSTAGEMDTDWQTVAHGSNGPAEDDPMAKPTDPKKRSRFPQTTPTLSIYAPRDLAGGTTLHPMVKPSLRRSTTTTRLLVWKRRVRVTSAIRALKDLILRHRHDCFSF</sequence>
<dbReference type="Proteomes" id="UP001159364">
    <property type="component" value="Linkage Group LG07"/>
</dbReference>
<keyword evidence="5" id="KW-1185">Reference proteome</keyword>
<dbReference type="PANTHER" id="PTHR31286">
    <property type="entry name" value="GLYCINE-RICH CELL WALL STRUCTURAL PROTEIN 1.8-LIKE"/>
    <property type="match status" value="1"/>
</dbReference>
<accession>A0AAV8SX24</accession>
<evidence type="ECO:0000256" key="1">
    <source>
        <dbReference type="SAM" id="MobiDB-lite"/>
    </source>
</evidence>
<dbReference type="InterPro" id="IPR025558">
    <property type="entry name" value="DUF4283"/>
</dbReference>
<proteinExistence type="predicted"/>
<protein>
    <recommendedName>
        <fullName evidence="6">DUF4283 domain-containing protein</fullName>
    </recommendedName>
</protein>
<name>A0AAV8SX24_9ROSI</name>
<feature type="domain" description="DUF4283" evidence="2">
    <location>
        <begin position="31"/>
        <end position="112"/>
    </location>
</feature>